<proteinExistence type="predicted"/>
<dbReference type="Proteomes" id="UP001595904">
    <property type="component" value="Unassembled WGS sequence"/>
</dbReference>
<sequence>MRALCWVALLWPMFAFAAEEVPQLQVRSLDEMENAAEWKSLASDGVDASVHNAKGVEGNALVLEYNLNNTAGYAVATRKLPVELPDDYEISFWMRGEAGRNHFEVKFVDASGDNVWWFRRPNFEVSGDWQQIRIKRRQIEFAWGPTSDRTLKSFAGIEFVVAAGKDGGKGNLWFDRLSLKPIHKSSQVAKPTVTASSQEGNNVAARVLDGQAKTAWQSDASGNDQTLQIDLQAVQEFGGLEIDWAPQLYAQRYSIELSIDGKTWNKVRTIEAGNGGRDSHLLPESEARYIRLTMPKPGRAVGISELHVRDLQFGASPNAFIESLAKDSRRGCYPRAYYNEQTYWTIIGVDGDTEESMLSEDGALEVRKGSFSIEPFVRVRDKWITWADVSIKHSLADDYLPIPTVDWKHSDVLLSTTAYSIGEPGKGRTEAVYTIRNPTKSRRQYTLALTVRPFQVNPPAQFLNTAGGVSPIRELAFENGAVSVDKVASVFPRTAPQSFRAVTLAADTPCDWLAAPGGPTRIIDEAGFASGALTYTLDLSAGESRDIILDLPQHVGEPRSEGSIGERQKQLATSSQAPKTKAEVEQQWREKLNRVELILPKAHQELYDTLRTALAHVLINRDGPAIQPGSRSYERSWIRDGAMTSEMLLRMGHEEVAKEFLAWYAPYQFANGKVPCCVDRRGADPVPENDSGGEFLFLIDEIYRYTGDEELLRSMWPAVVKAVEYMDKLRLSERTPENQKGERAAFYGVMPASISHEGYSAKPMHSYWDNFWALGGYEASIRIARALKEKKQMYAFIESRDQFRSDLYRSLNTAMRMHKIDYLPGAAELGDFDATSTTIALAPVGETQMLPPNELHATFERYWKQFVERRTDTSWDAYTPYEWRNLGAFIRLRWRERGEELIEFFMNDRRPKEWNQWAEVIGREPRKSRFIGDMPHGWVASDYGRSLLDMFAYERPADETLVLMAGVPEAWTQKEGFEVRNLRTPFGPLTYSLKIDDDQATLHIEPLKQMPVGGIAVSWPGEAPPKNHSIKKGFARWLGTDLRVSELPFTIVFPR</sequence>
<feature type="region of interest" description="Disordered" evidence="1">
    <location>
        <begin position="555"/>
        <end position="581"/>
    </location>
</feature>
<protein>
    <submittedName>
        <fullName evidence="4">Discoidin domain-containing protein</fullName>
    </submittedName>
</protein>
<evidence type="ECO:0000256" key="1">
    <source>
        <dbReference type="SAM" id="MobiDB-lite"/>
    </source>
</evidence>
<feature type="domain" description="F5/8 type C" evidence="3">
    <location>
        <begin position="178"/>
        <end position="311"/>
    </location>
</feature>
<keyword evidence="5" id="KW-1185">Reference proteome</keyword>
<dbReference type="InterPro" id="IPR008928">
    <property type="entry name" value="6-hairpin_glycosidase_sf"/>
</dbReference>
<organism evidence="4 5">
    <name type="scientific">Steroidobacter flavus</name>
    <dbReference type="NCBI Taxonomy" id="1842136"/>
    <lineage>
        <taxon>Bacteria</taxon>
        <taxon>Pseudomonadati</taxon>
        <taxon>Pseudomonadota</taxon>
        <taxon>Gammaproteobacteria</taxon>
        <taxon>Steroidobacterales</taxon>
        <taxon>Steroidobacteraceae</taxon>
        <taxon>Steroidobacter</taxon>
    </lineage>
</organism>
<gene>
    <name evidence="4" type="ORF">ACFPN2_01400</name>
</gene>
<dbReference type="Pfam" id="PF00754">
    <property type="entry name" value="F5_F8_type_C"/>
    <property type="match status" value="1"/>
</dbReference>
<reference evidence="5" key="1">
    <citation type="journal article" date="2019" name="Int. J. Syst. Evol. Microbiol.">
        <title>The Global Catalogue of Microorganisms (GCM) 10K type strain sequencing project: providing services to taxonomists for standard genome sequencing and annotation.</title>
        <authorList>
            <consortium name="The Broad Institute Genomics Platform"/>
            <consortium name="The Broad Institute Genome Sequencing Center for Infectious Disease"/>
            <person name="Wu L."/>
            <person name="Ma J."/>
        </authorList>
    </citation>
    <scope>NUCLEOTIDE SEQUENCE [LARGE SCALE GENOMIC DNA]</scope>
    <source>
        <strain evidence="5">CGMCC 1.10759</strain>
    </source>
</reference>
<dbReference type="Gene3D" id="2.60.120.260">
    <property type="entry name" value="Galactose-binding domain-like"/>
    <property type="match status" value="2"/>
</dbReference>
<accession>A0ABV8SJI1</accession>
<dbReference type="Gene3D" id="1.50.10.10">
    <property type="match status" value="1"/>
</dbReference>
<feature type="signal peptide" evidence="2">
    <location>
        <begin position="1"/>
        <end position="17"/>
    </location>
</feature>
<dbReference type="SUPFAM" id="SSF48208">
    <property type="entry name" value="Six-hairpin glycosidases"/>
    <property type="match status" value="1"/>
</dbReference>
<evidence type="ECO:0000259" key="3">
    <source>
        <dbReference type="PROSITE" id="PS50022"/>
    </source>
</evidence>
<dbReference type="InterPro" id="IPR008979">
    <property type="entry name" value="Galactose-bd-like_sf"/>
</dbReference>
<dbReference type="PROSITE" id="PS50022">
    <property type="entry name" value="FA58C_3"/>
    <property type="match status" value="1"/>
</dbReference>
<dbReference type="EMBL" id="JBHSDU010000001">
    <property type="protein sequence ID" value="MFC4307723.1"/>
    <property type="molecule type" value="Genomic_DNA"/>
</dbReference>
<feature type="compositionally biased region" description="Basic and acidic residues" evidence="1">
    <location>
        <begin position="556"/>
        <end position="569"/>
    </location>
</feature>
<feature type="chain" id="PRO_5046556371" evidence="2">
    <location>
        <begin position="18"/>
        <end position="1055"/>
    </location>
</feature>
<keyword evidence="2" id="KW-0732">Signal</keyword>
<dbReference type="RefSeq" id="WP_380594225.1">
    <property type="nucleotide sequence ID" value="NZ_JBHSDU010000001.1"/>
</dbReference>
<name>A0ABV8SJI1_9GAMM</name>
<dbReference type="InterPro" id="IPR000421">
    <property type="entry name" value="FA58C"/>
</dbReference>
<evidence type="ECO:0000313" key="5">
    <source>
        <dbReference type="Proteomes" id="UP001595904"/>
    </source>
</evidence>
<comment type="caution">
    <text evidence="4">The sequence shown here is derived from an EMBL/GenBank/DDBJ whole genome shotgun (WGS) entry which is preliminary data.</text>
</comment>
<dbReference type="SUPFAM" id="SSF49785">
    <property type="entry name" value="Galactose-binding domain-like"/>
    <property type="match status" value="2"/>
</dbReference>
<dbReference type="InterPro" id="IPR012341">
    <property type="entry name" value="6hp_glycosidase-like_sf"/>
</dbReference>
<evidence type="ECO:0000256" key="2">
    <source>
        <dbReference type="SAM" id="SignalP"/>
    </source>
</evidence>
<evidence type="ECO:0000313" key="4">
    <source>
        <dbReference type="EMBL" id="MFC4307723.1"/>
    </source>
</evidence>